<reference evidence="2 3" key="1">
    <citation type="submission" date="2019-09" db="EMBL/GenBank/DDBJ databases">
        <title>Goodfellowia gen. nov., a new genus of the Pseudonocardineae related to Actinoalloteichus, containing Goodfellowia coeruleoviolacea gen. nov., comb. nov. gen. nov., comb. nov.</title>
        <authorList>
            <person name="Labeda D."/>
        </authorList>
    </citation>
    <scope>NUCLEOTIDE SEQUENCE [LARGE SCALE GENOMIC DNA]</scope>
    <source>
        <strain evidence="2 3">AN110305</strain>
    </source>
</reference>
<dbReference type="InterPro" id="IPR024078">
    <property type="entry name" value="LmbE-like_dom_sf"/>
</dbReference>
<dbReference type="InterPro" id="IPR003737">
    <property type="entry name" value="GlcNAc_PI_deacetylase-related"/>
</dbReference>
<dbReference type="GO" id="GO:0016137">
    <property type="term" value="P:glycoside metabolic process"/>
    <property type="evidence" value="ECO:0007669"/>
    <property type="project" value="UniProtKB-ARBA"/>
</dbReference>
<dbReference type="Proteomes" id="UP000323454">
    <property type="component" value="Unassembled WGS sequence"/>
</dbReference>
<dbReference type="Pfam" id="PF02585">
    <property type="entry name" value="PIG-L"/>
    <property type="match status" value="1"/>
</dbReference>
<name>A0A5B2X6M1_9PSEU</name>
<dbReference type="GO" id="GO:0016811">
    <property type="term" value="F:hydrolase activity, acting on carbon-nitrogen (but not peptide) bonds, in linear amides"/>
    <property type="evidence" value="ECO:0007669"/>
    <property type="project" value="TreeGrafter"/>
</dbReference>
<dbReference type="OrthoDB" id="3514174at2"/>
<dbReference type="PANTHER" id="PTHR12993">
    <property type="entry name" value="N-ACETYLGLUCOSAMINYL-PHOSPHATIDYLINOSITOL DE-N-ACETYLASE-RELATED"/>
    <property type="match status" value="1"/>
</dbReference>
<dbReference type="SUPFAM" id="SSF102588">
    <property type="entry name" value="LmbE-like"/>
    <property type="match status" value="1"/>
</dbReference>
<dbReference type="EMBL" id="VUOB01000041">
    <property type="protein sequence ID" value="KAA2258572.1"/>
    <property type="molecule type" value="Genomic_DNA"/>
</dbReference>
<dbReference type="RefSeq" id="WP_149851569.1">
    <property type="nucleotide sequence ID" value="NZ_VUOB01000041.1"/>
</dbReference>
<proteinExistence type="predicted"/>
<dbReference type="AlphaFoldDB" id="A0A5B2X6M1"/>
<dbReference type="PANTHER" id="PTHR12993:SF28">
    <property type="entry name" value="LMBE FAMILY PROTEIN"/>
    <property type="match status" value="1"/>
</dbReference>
<evidence type="ECO:0000256" key="1">
    <source>
        <dbReference type="ARBA" id="ARBA00022833"/>
    </source>
</evidence>
<accession>A0A5B2X6M1</accession>
<keyword evidence="3" id="KW-1185">Reference proteome</keyword>
<sequence>MFDLEPMPEDWQRALAVVAHPDDLEYGGSGAVARWTDQGRSVAYLLACRGEAGIDGIAPEESGPLREREQIASAAVVGVTEVEFLDHPDGMIEYGLPLRRDIAAAIRRHRPELVIISNHRETWPGGGLNMADHRAVGAATLDAVRDAGNRWVFRDLLDAGLAPWDGVRWVAVAASPEATHAADITDTLDRAVDSLREHRAYLAALGGTMAEPEPFLRGMAESTGERFGGRLATSFELIPM</sequence>
<keyword evidence="1" id="KW-0862">Zinc</keyword>
<comment type="caution">
    <text evidence="2">The sequence shown here is derived from an EMBL/GenBank/DDBJ whole genome shotgun (WGS) entry which is preliminary data.</text>
</comment>
<organism evidence="2 3">
    <name type="scientific">Solihabitans fulvus</name>
    <dbReference type="NCBI Taxonomy" id="1892852"/>
    <lineage>
        <taxon>Bacteria</taxon>
        <taxon>Bacillati</taxon>
        <taxon>Actinomycetota</taxon>
        <taxon>Actinomycetes</taxon>
        <taxon>Pseudonocardiales</taxon>
        <taxon>Pseudonocardiaceae</taxon>
        <taxon>Solihabitans</taxon>
    </lineage>
</organism>
<gene>
    <name evidence="2" type="ORF">F0L68_22205</name>
</gene>
<dbReference type="Gene3D" id="3.40.50.10320">
    <property type="entry name" value="LmbE-like"/>
    <property type="match status" value="1"/>
</dbReference>
<evidence type="ECO:0000313" key="2">
    <source>
        <dbReference type="EMBL" id="KAA2258572.1"/>
    </source>
</evidence>
<reference evidence="2 3" key="2">
    <citation type="submission" date="2019-09" db="EMBL/GenBank/DDBJ databases">
        <authorList>
            <person name="Jin C."/>
        </authorList>
    </citation>
    <scope>NUCLEOTIDE SEQUENCE [LARGE SCALE GENOMIC DNA]</scope>
    <source>
        <strain evidence="2 3">AN110305</strain>
    </source>
</reference>
<protein>
    <submittedName>
        <fullName evidence="2">PIG-L family deacetylase</fullName>
    </submittedName>
</protein>
<evidence type="ECO:0000313" key="3">
    <source>
        <dbReference type="Proteomes" id="UP000323454"/>
    </source>
</evidence>